<evidence type="ECO:0000313" key="3">
    <source>
        <dbReference type="Proteomes" id="UP000800235"/>
    </source>
</evidence>
<protein>
    <submittedName>
        <fullName evidence="2">Uncharacterized protein</fullName>
    </submittedName>
</protein>
<sequence length="225" mass="24452">MYLNIFFLANVFTLPLSQAASSKFGPKFDLTHTDTYIVEAQTTLFPPSLISPVQDSLLIWAGMPTDAKDRAQGVLASFDAKRTICRAARGEWCVFGRIYSGIGRSEPLSHAEAAGGITIRFTYNANTGKILQSLMTPRRLLATYEAAAGRPKAWLTAVECQENCVSATIGEHYYRNTTIKLAATDPSFGRSILSSLAGNNSPVVSYDGGKTWSISSLTVQKSLVR</sequence>
<gene>
    <name evidence="2" type="ORF">EJ08DRAFT_618026</name>
</gene>
<keyword evidence="3" id="KW-1185">Reference proteome</keyword>
<comment type="caution">
    <text evidence="2">The sequence shown here is derived from an EMBL/GenBank/DDBJ whole genome shotgun (WGS) entry which is preliminary data.</text>
</comment>
<dbReference type="AlphaFoldDB" id="A0A9P4NJQ6"/>
<accession>A0A9P4NJQ6</accession>
<evidence type="ECO:0000313" key="2">
    <source>
        <dbReference type="EMBL" id="KAF2424218.1"/>
    </source>
</evidence>
<proteinExistence type="predicted"/>
<dbReference type="Proteomes" id="UP000800235">
    <property type="component" value="Unassembled WGS sequence"/>
</dbReference>
<dbReference type="EMBL" id="MU007076">
    <property type="protein sequence ID" value="KAF2424218.1"/>
    <property type="molecule type" value="Genomic_DNA"/>
</dbReference>
<organism evidence="2 3">
    <name type="scientific">Tothia fuscella</name>
    <dbReference type="NCBI Taxonomy" id="1048955"/>
    <lineage>
        <taxon>Eukaryota</taxon>
        <taxon>Fungi</taxon>
        <taxon>Dikarya</taxon>
        <taxon>Ascomycota</taxon>
        <taxon>Pezizomycotina</taxon>
        <taxon>Dothideomycetes</taxon>
        <taxon>Pleosporomycetidae</taxon>
        <taxon>Venturiales</taxon>
        <taxon>Cylindrosympodiaceae</taxon>
        <taxon>Tothia</taxon>
    </lineage>
</organism>
<dbReference type="OrthoDB" id="5086500at2759"/>
<evidence type="ECO:0000256" key="1">
    <source>
        <dbReference type="SAM" id="SignalP"/>
    </source>
</evidence>
<reference evidence="2" key="1">
    <citation type="journal article" date="2020" name="Stud. Mycol.">
        <title>101 Dothideomycetes genomes: a test case for predicting lifestyles and emergence of pathogens.</title>
        <authorList>
            <person name="Haridas S."/>
            <person name="Albert R."/>
            <person name="Binder M."/>
            <person name="Bloem J."/>
            <person name="Labutti K."/>
            <person name="Salamov A."/>
            <person name="Andreopoulos B."/>
            <person name="Baker S."/>
            <person name="Barry K."/>
            <person name="Bills G."/>
            <person name="Bluhm B."/>
            <person name="Cannon C."/>
            <person name="Castanera R."/>
            <person name="Culley D."/>
            <person name="Daum C."/>
            <person name="Ezra D."/>
            <person name="Gonzalez J."/>
            <person name="Henrissat B."/>
            <person name="Kuo A."/>
            <person name="Liang C."/>
            <person name="Lipzen A."/>
            <person name="Lutzoni F."/>
            <person name="Magnuson J."/>
            <person name="Mondo S."/>
            <person name="Nolan M."/>
            <person name="Ohm R."/>
            <person name="Pangilinan J."/>
            <person name="Park H.-J."/>
            <person name="Ramirez L."/>
            <person name="Alfaro M."/>
            <person name="Sun H."/>
            <person name="Tritt A."/>
            <person name="Yoshinaga Y."/>
            <person name="Zwiers L.-H."/>
            <person name="Turgeon B."/>
            <person name="Goodwin S."/>
            <person name="Spatafora J."/>
            <person name="Crous P."/>
            <person name="Grigoriev I."/>
        </authorList>
    </citation>
    <scope>NUCLEOTIDE SEQUENCE</scope>
    <source>
        <strain evidence="2">CBS 130266</strain>
    </source>
</reference>
<name>A0A9P4NJQ6_9PEZI</name>
<feature type="signal peptide" evidence="1">
    <location>
        <begin position="1"/>
        <end position="19"/>
    </location>
</feature>
<feature type="chain" id="PRO_5040225997" evidence="1">
    <location>
        <begin position="20"/>
        <end position="225"/>
    </location>
</feature>
<keyword evidence="1" id="KW-0732">Signal</keyword>